<dbReference type="PROSITE" id="PS00463">
    <property type="entry name" value="ZN2_CY6_FUNGAL_1"/>
    <property type="match status" value="1"/>
</dbReference>
<dbReference type="InterPro" id="IPR036864">
    <property type="entry name" value="Zn2-C6_fun-type_DNA-bd_sf"/>
</dbReference>
<gene>
    <name evidence="10" type="ORF">DIURU_003629</name>
</gene>
<keyword evidence="11" id="KW-1185">Reference proteome</keyword>
<dbReference type="InterPro" id="IPR001138">
    <property type="entry name" value="Zn2Cys6_DnaBD"/>
</dbReference>
<feature type="compositionally biased region" description="Acidic residues" evidence="8">
    <location>
        <begin position="686"/>
        <end position="699"/>
    </location>
</feature>
<keyword evidence="5" id="KW-0238">DNA-binding</keyword>
<evidence type="ECO:0000256" key="7">
    <source>
        <dbReference type="ARBA" id="ARBA00023242"/>
    </source>
</evidence>
<protein>
    <recommendedName>
        <fullName evidence="9">Zn(2)-C6 fungal-type domain-containing protein</fullName>
    </recommendedName>
</protein>
<feature type="compositionally biased region" description="Low complexity" evidence="8">
    <location>
        <begin position="712"/>
        <end position="721"/>
    </location>
</feature>
<evidence type="ECO:0000256" key="3">
    <source>
        <dbReference type="ARBA" id="ARBA00022833"/>
    </source>
</evidence>
<dbReference type="InterPro" id="IPR051089">
    <property type="entry name" value="prtT"/>
</dbReference>
<dbReference type="GO" id="GO:0001216">
    <property type="term" value="F:DNA-binding transcription activator activity"/>
    <property type="evidence" value="ECO:0007669"/>
    <property type="project" value="UniProtKB-ARBA"/>
</dbReference>
<feature type="region of interest" description="Disordered" evidence="8">
    <location>
        <begin position="766"/>
        <end position="800"/>
    </location>
</feature>
<evidence type="ECO:0000256" key="1">
    <source>
        <dbReference type="ARBA" id="ARBA00004123"/>
    </source>
</evidence>
<dbReference type="GeneID" id="54782280"/>
<keyword evidence="4" id="KW-0805">Transcription regulation</keyword>
<feature type="region of interest" description="Disordered" evidence="8">
    <location>
        <begin position="669"/>
        <end position="736"/>
    </location>
</feature>
<feature type="domain" description="Zn(2)-C6 fungal-type" evidence="9">
    <location>
        <begin position="54"/>
        <end position="87"/>
    </location>
</feature>
<evidence type="ECO:0000256" key="4">
    <source>
        <dbReference type="ARBA" id="ARBA00023015"/>
    </source>
</evidence>
<name>A0A642ULS5_DIURU</name>
<evidence type="ECO:0000256" key="6">
    <source>
        <dbReference type="ARBA" id="ARBA00023163"/>
    </source>
</evidence>
<dbReference type="RefSeq" id="XP_034011882.1">
    <property type="nucleotide sequence ID" value="XM_034156412.1"/>
</dbReference>
<reference evidence="10 11" key="1">
    <citation type="submission" date="2019-07" db="EMBL/GenBank/DDBJ databases">
        <title>Genome assembly of two rare yeast pathogens: Diutina rugosa and Trichomonascus ciferrii.</title>
        <authorList>
            <person name="Mixao V."/>
            <person name="Saus E."/>
            <person name="Hansen A."/>
            <person name="Lass-Flor C."/>
            <person name="Gabaldon T."/>
        </authorList>
    </citation>
    <scope>NUCLEOTIDE SEQUENCE [LARGE SCALE GENOMIC DNA]</scope>
    <source>
        <strain evidence="10 11">CBS 613</strain>
    </source>
</reference>
<comment type="caution">
    <text evidence="10">The sequence shown here is derived from an EMBL/GenBank/DDBJ whole genome shotgun (WGS) entry which is preliminary data.</text>
</comment>
<evidence type="ECO:0000313" key="11">
    <source>
        <dbReference type="Proteomes" id="UP000449547"/>
    </source>
</evidence>
<dbReference type="OMA" id="MLWKDVD"/>
<feature type="compositionally biased region" description="Polar residues" evidence="8">
    <location>
        <begin position="132"/>
        <end position="142"/>
    </location>
</feature>
<dbReference type="GO" id="GO:0008270">
    <property type="term" value="F:zinc ion binding"/>
    <property type="evidence" value="ECO:0007669"/>
    <property type="project" value="InterPro"/>
</dbReference>
<keyword evidence="2" id="KW-0479">Metal-binding</keyword>
<dbReference type="SUPFAM" id="SSF57701">
    <property type="entry name" value="Zn2/Cys6 DNA-binding domain"/>
    <property type="match status" value="1"/>
</dbReference>
<dbReference type="PANTHER" id="PTHR31845:SF21">
    <property type="entry name" value="REGULATORY PROTEIN LEU3"/>
    <property type="match status" value="1"/>
</dbReference>
<evidence type="ECO:0000259" key="9">
    <source>
        <dbReference type="PROSITE" id="PS50048"/>
    </source>
</evidence>
<evidence type="ECO:0000256" key="5">
    <source>
        <dbReference type="ARBA" id="ARBA00023125"/>
    </source>
</evidence>
<feature type="compositionally biased region" description="Polar residues" evidence="8">
    <location>
        <begin position="172"/>
        <end position="187"/>
    </location>
</feature>
<proteinExistence type="predicted"/>
<dbReference type="PROSITE" id="PS50048">
    <property type="entry name" value="ZN2_CY6_FUNGAL_2"/>
    <property type="match status" value="1"/>
</dbReference>
<dbReference type="Pfam" id="PF00172">
    <property type="entry name" value="Zn_clus"/>
    <property type="match status" value="1"/>
</dbReference>
<dbReference type="GO" id="GO:0000976">
    <property type="term" value="F:transcription cis-regulatory region binding"/>
    <property type="evidence" value="ECO:0007669"/>
    <property type="project" value="TreeGrafter"/>
</dbReference>
<dbReference type="VEuPathDB" id="FungiDB:DIURU_003629"/>
<dbReference type="AlphaFoldDB" id="A0A642ULS5"/>
<accession>A0A642ULS5</accession>
<evidence type="ECO:0000256" key="8">
    <source>
        <dbReference type="SAM" id="MobiDB-lite"/>
    </source>
</evidence>
<comment type="subcellular location">
    <subcellularLocation>
        <location evidence="1">Nucleus</location>
    </subcellularLocation>
</comment>
<dbReference type="FunFam" id="4.10.240.10:FF:000003">
    <property type="entry name" value="C6 transcription factor (Leu3)"/>
    <property type="match status" value="1"/>
</dbReference>
<dbReference type="OrthoDB" id="2341546at2759"/>
<sequence length="836" mass="92651">MNAGPTSLDNLARVATSRQELDPVKQEGDDYDASLTPTPPSGPGSSKSKSKRMACVECRQQKSRCNAHERYPQPCTRCQKKGLRCDLKSDYKRTYKRARIAQIEREFTELKKSLTPQQSVELLQRAPTLAEQLQSPQTMPSTSPHPQGGIHQHPPPQAQFPPFGSPFDSRISHNSSETNTSLPNTPSILHRPLEPGGLAPQPTHPHDPSPAIEIPDYVLACDDKHLDSVSLTSEQIRELYSEYVVRYHPILPVVDVAKGPERIYKLCPALFWVMMFVSLRRYREREQVLLQLSPLVKGVLAEIMISPITRYNPTEEDEPIINGLSVYAIQAFLLYSYWPPITSSLSADSSYNTVGNAMLMAIRIGLHTPAQAVAPATDINVAPTTTPHQSVMAQENAKTWIASNTVSQTIASAFGFPAFSQFDASVWNMLRSQHVTIPLELRYMMEVAYFEDQVARTLNSNPMDTFGLVDPTERLPLLKLLGRRLDELESRMAADLPHDGLRRFQLLCARVHLLTYHFIDSSRVASFEVEKGLVQLYNSAIALINHTRTCQQTDRKFVKYLPSVYILNIWQAGCIIAKLTHSRLKKVIDVGSGKSAYEAAISLAAKASILKHDIAHRSSGIMRNMWQLFRALDAKNLSTLSVAIRGRMAASVFFDCLYLVRDQVGMIKLNSRPPRDDPEELAPSSGDDDDEEAVDDVVDSETANNAPGGVSGSTPGSTTSSNRRRRRSLSQTVNAESKARKIIRTIPLDPQPISVTASGKRSSIFNVVNHSGSSDGSSPKNSPDISKNTTQSSSRLIGESPLASGMDHLELENIDLNGDLLWKDVDSVMNDFGFNI</sequence>
<dbReference type="Proteomes" id="UP000449547">
    <property type="component" value="Unassembled WGS sequence"/>
</dbReference>
<keyword evidence="7" id="KW-0539">Nucleus</keyword>
<dbReference type="CDD" id="cd00067">
    <property type="entry name" value="GAL4"/>
    <property type="match status" value="1"/>
</dbReference>
<dbReference type="PANTHER" id="PTHR31845">
    <property type="entry name" value="FINGER DOMAIN PROTEIN, PUTATIVE-RELATED"/>
    <property type="match status" value="1"/>
</dbReference>
<dbReference type="GO" id="GO:0005634">
    <property type="term" value="C:nucleus"/>
    <property type="evidence" value="ECO:0007669"/>
    <property type="project" value="UniProtKB-SubCell"/>
</dbReference>
<keyword evidence="6" id="KW-0804">Transcription</keyword>
<feature type="compositionally biased region" description="Low complexity" evidence="8">
    <location>
        <begin position="771"/>
        <end position="784"/>
    </location>
</feature>
<organism evidence="10 11">
    <name type="scientific">Diutina rugosa</name>
    <name type="common">Yeast</name>
    <name type="synonym">Candida rugosa</name>
    <dbReference type="NCBI Taxonomy" id="5481"/>
    <lineage>
        <taxon>Eukaryota</taxon>
        <taxon>Fungi</taxon>
        <taxon>Dikarya</taxon>
        <taxon>Ascomycota</taxon>
        <taxon>Saccharomycotina</taxon>
        <taxon>Pichiomycetes</taxon>
        <taxon>Debaryomycetaceae</taxon>
        <taxon>Diutina</taxon>
    </lineage>
</organism>
<feature type="region of interest" description="Disordered" evidence="8">
    <location>
        <begin position="1"/>
        <end position="51"/>
    </location>
</feature>
<feature type="region of interest" description="Disordered" evidence="8">
    <location>
        <begin position="132"/>
        <end position="211"/>
    </location>
</feature>
<dbReference type="EMBL" id="SWFT01000105">
    <property type="protein sequence ID" value="KAA8901259.1"/>
    <property type="molecule type" value="Genomic_DNA"/>
</dbReference>
<dbReference type="CDD" id="cd12148">
    <property type="entry name" value="fungal_TF_MHR"/>
    <property type="match status" value="1"/>
</dbReference>
<feature type="compositionally biased region" description="Basic and acidic residues" evidence="8">
    <location>
        <begin position="19"/>
        <end position="28"/>
    </location>
</feature>
<feature type="compositionally biased region" description="Polar residues" evidence="8">
    <location>
        <begin position="785"/>
        <end position="795"/>
    </location>
</feature>
<keyword evidence="3" id="KW-0862">Zinc</keyword>
<dbReference type="GO" id="GO:0000981">
    <property type="term" value="F:DNA-binding transcription factor activity, RNA polymerase II-specific"/>
    <property type="evidence" value="ECO:0007669"/>
    <property type="project" value="InterPro"/>
</dbReference>
<evidence type="ECO:0000256" key="2">
    <source>
        <dbReference type="ARBA" id="ARBA00022723"/>
    </source>
</evidence>
<dbReference type="Gene3D" id="4.10.240.10">
    <property type="entry name" value="Zn(2)-C6 fungal-type DNA-binding domain"/>
    <property type="match status" value="1"/>
</dbReference>
<evidence type="ECO:0000313" key="10">
    <source>
        <dbReference type="EMBL" id="KAA8901259.1"/>
    </source>
</evidence>
<dbReference type="SMART" id="SM00066">
    <property type="entry name" value="GAL4"/>
    <property type="match status" value="1"/>
</dbReference>